<feature type="domain" description="4Fe-4S ferredoxin-type" evidence="5">
    <location>
        <begin position="72"/>
        <end position="101"/>
    </location>
</feature>
<keyword evidence="4" id="KW-0411">Iron-sulfur</keyword>
<evidence type="ECO:0000313" key="6">
    <source>
        <dbReference type="EMBL" id="WEU40241.1"/>
    </source>
</evidence>
<gene>
    <name evidence="6" type="ORF">OdinLCB4_007165</name>
</gene>
<dbReference type="SUPFAM" id="SSF54862">
    <property type="entry name" value="4Fe-4S ferredoxins"/>
    <property type="match status" value="1"/>
</dbReference>
<dbReference type="Pfam" id="PF13237">
    <property type="entry name" value="Fer4_10"/>
    <property type="match status" value="1"/>
</dbReference>
<dbReference type="InterPro" id="IPR017900">
    <property type="entry name" value="4Fe4S_Fe_S_CS"/>
</dbReference>
<evidence type="ECO:0000256" key="3">
    <source>
        <dbReference type="ARBA" id="ARBA00023004"/>
    </source>
</evidence>
<keyword evidence="2" id="KW-0479">Metal-binding</keyword>
<accession>A0AAF0IBD0</accession>
<dbReference type="GO" id="GO:0051539">
    <property type="term" value="F:4 iron, 4 sulfur cluster binding"/>
    <property type="evidence" value="ECO:0007669"/>
    <property type="project" value="UniProtKB-KW"/>
</dbReference>
<dbReference type="GO" id="GO:0016020">
    <property type="term" value="C:membrane"/>
    <property type="evidence" value="ECO:0007669"/>
    <property type="project" value="InterPro"/>
</dbReference>
<keyword evidence="3" id="KW-0408">Iron</keyword>
<organism evidence="6 7">
    <name type="scientific">Odinarchaeota yellowstonii (strain LCB_4)</name>
    <dbReference type="NCBI Taxonomy" id="1841599"/>
    <lineage>
        <taxon>Archaea</taxon>
        <taxon>Promethearchaeati</taxon>
        <taxon>Candidatus Odinarchaeota</taxon>
        <taxon>Candidatus Odinarchaeia</taxon>
        <taxon>Candidatus Odinarchaeales</taxon>
        <taxon>Candidatus Odinarchaeaceae</taxon>
        <taxon>Candidatus Odinarchaeum</taxon>
    </lineage>
</organism>
<dbReference type="Proteomes" id="UP000186851">
    <property type="component" value="Chromosome"/>
</dbReference>
<sequence>MKFIKAGRIITEALKSLFKKPFTVKYSSERKIFVPVPDRFRGRLIYDYDNCIGCTLCIKVCPAGAILATPERKVNFYMDRCIFCGECAETCPVKVISFSKDFELAYDDKEKLIVRKR</sequence>
<name>A0AAF0IBD0_ODILC</name>
<feature type="domain" description="4Fe-4S ferredoxin-type" evidence="5">
    <location>
        <begin position="42"/>
        <end position="71"/>
    </location>
</feature>
<evidence type="ECO:0000256" key="1">
    <source>
        <dbReference type="ARBA" id="ARBA00022485"/>
    </source>
</evidence>
<reference evidence="6" key="1">
    <citation type="journal article" date="2017" name="Nature">
        <title>Asgard archaea illuminate the origin of eukaryotic cellular complexity.</title>
        <authorList>
            <person name="Zaremba-Niedzwiedzka K."/>
            <person name="Caceres E.F."/>
            <person name="Saw J.H."/>
            <person name="Backstrom D."/>
            <person name="Juzokaite L."/>
            <person name="Vancaester E."/>
            <person name="Seitz K.W."/>
            <person name="Anantharaman K."/>
            <person name="Starnawski P."/>
            <person name="Kjeldsen K.U."/>
            <person name="Scott M.B."/>
            <person name="Nunoura T."/>
            <person name="Banfield J.F."/>
            <person name="Schramm A."/>
            <person name="Baker B.J."/>
            <person name="Spang A."/>
            <person name="Ettema T.J.G."/>
        </authorList>
    </citation>
    <scope>NUCLEOTIDE SEQUENCE</scope>
    <source>
        <strain evidence="6">LCB_4</strain>
    </source>
</reference>
<evidence type="ECO:0000256" key="2">
    <source>
        <dbReference type="ARBA" id="ARBA00022723"/>
    </source>
</evidence>
<dbReference type="EMBL" id="CP091871">
    <property type="protein sequence ID" value="WEU40241.1"/>
    <property type="molecule type" value="Genomic_DNA"/>
</dbReference>
<dbReference type="PROSITE" id="PS51379">
    <property type="entry name" value="4FE4S_FER_2"/>
    <property type="match status" value="2"/>
</dbReference>
<proteinExistence type="predicted"/>
<dbReference type="GO" id="GO:0016651">
    <property type="term" value="F:oxidoreductase activity, acting on NAD(P)H"/>
    <property type="evidence" value="ECO:0007669"/>
    <property type="project" value="InterPro"/>
</dbReference>
<evidence type="ECO:0000259" key="5">
    <source>
        <dbReference type="PROSITE" id="PS51379"/>
    </source>
</evidence>
<dbReference type="InterPro" id="IPR017896">
    <property type="entry name" value="4Fe4S_Fe-S-bd"/>
</dbReference>
<dbReference type="KEGG" id="oyw:OdinLCB4_007165"/>
<protein>
    <submittedName>
        <fullName evidence="6">4Fe-4S binding protein</fullName>
    </submittedName>
</protein>
<dbReference type="GO" id="GO:0046872">
    <property type="term" value="F:metal ion binding"/>
    <property type="evidence" value="ECO:0007669"/>
    <property type="project" value="UniProtKB-KW"/>
</dbReference>
<dbReference type="InterPro" id="IPR010226">
    <property type="entry name" value="NADH_quinone_OxRdtase_chainI"/>
</dbReference>
<evidence type="ECO:0000256" key="4">
    <source>
        <dbReference type="ARBA" id="ARBA00023014"/>
    </source>
</evidence>
<dbReference type="Gene3D" id="3.30.70.3270">
    <property type="match status" value="1"/>
</dbReference>
<dbReference type="AlphaFoldDB" id="A0AAF0IBD0"/>
<keyword evidence="1" id="KW-0004">4Fe-4S</keyword>
<evidence type="ECO:0000313" key="7">
    <source>
        <dbReference type="Proteomes" id="UP000186851"/>
    </source>
</evidence>
<dbReference type="PANTHER" id="PTHR10849">
    <property type="entry name" value="NADH DEHYDROGENASE UBIQUINONE IRON-SULFUR PROTEIN 8, MITOCHONDRIAL"/>
    <property type="match status" value="1"/>
</dbReference>
<dbReference type="PROSITE" id="PS00198">
    <property type="entry name" value="4FE4S_FER_1"/>
    <property type="match status" value="1"/>
</dbReference>
<reference evidence="6" key="2">
    <citation type="journal article" date="2022" name="Nat. Microbiol.">
        <title>A closed Candidatus Odinarchaeum chromosome exposes Asgard archaeal viruses.</title>
        <authorList>
            <person name="Tamarit D."/>
            <person name="Caceres E.F."/>
            <person name="Krupovic M."/>
            <person name="Nijland R."/>
            <person name="Eme L."/>
            <person name="Robinson N.P."/>
            <person name="Ettema T.J.G."/>
        </authorList>
    </citation>
    <scope>NUCLEOTIDE SEQUENCE</scope>
    <source>
        <strain evidence="6">LCB_4</strain>
    </source>
</reference>